<proteinExistence type="inferred from homology"/>
<dbReference type="EMBL" id="WTVS01000057">
    <property type="protein sequence ID" value="NMF99927.1"/>
    <property type="molecule type" value="Genomic_DNA"/>
</dbReference>
<feature type="chain" id="PRO_5047190157" evidence="7">
    <location>
        <begin position="24"/>
        <end position="387"/>
    </location>
</feature>
<evidence type="ECO:0000256" key="6">
    <source>
        <dbReference type="RuleBase" id="RU003355"/>
    </source>
</evidence>
<evidence type="ECO:0000313" key="10">
    <source>
        <dbReference type="Proteomes" id="UP000634522"/>
    </source>
</evidence>
<comment type="similarity">
    <text evidence="1 5 6">Belongs to the peptidase S8 family.</text>
</comment>
<dbReference type="PROSITE" id="PS00137">
    <property type="entry name" value="SUBTILASE_HIS"/>
    <property type="match status" value="1"/>
</dbReference>
<evidence type="ECO:0000256" key="2">
    <source>
        <dbReference type="ARBA" id="ARBA00022670"/>
    </source>
</evidence>
<comment type="caution">
    <text evidence="9">The sequence shown here is derived from an EMBL/GenBank/DDBJ whole genome shotgun (WGS) entry which is preliminary data.</text>
</comment>
<name>A0ABX1NKQ3_9RHOO</name>
<dbReference type="SUPFAM" id="SSF52743">
    <property type="entry name" value="Subtilisin-like"/>
    <property type="match status" value="1"/>
</dbReference>
<dbReference type="RefSeq" id="WP_169142466.1">
    <property type="nucleotide sequence ID" value="NZ_WTVS01000057.1"/>
</dbReference>
<gene>
    <name evidence="9" type="ORF">GPA27_21365</name>
</gene>
<evidence type="ECO:0000256" key="5">
    <source>
        <dbReference type="PROSITE-ProRule" id="PRU01240"/>
    </source>
</evidence>
<evidence type="ECO:0000256" key="1">
    <source>
        <dbReference type="ARBA" id="ARBA00011073"/>
    </source>
</evidence>
<dbReference type="PANTHER" id="PTHR43806:SF11">
    <property type="entry name" value="CEREVISIN-RELATED"/>
    <property type="match status" value="1"/>
</dbReference>
<dbReference type="SUPFAM" id="SSF54897">
    <property type="entry name" value="Protease propeptides/inhibitors"/>
    <property type="match status" value="1"/>
</dbReference>
<feature type="domain" description="Peptidase S8/S53" evidence="8">
    <location>
        <begin position="150"/>
        <end position="363"/>
    </location>
</feature>
<dbReference type="Gene3D" id="3.40.50.200">
    <property type="entry name" value="Peptidase S8/S53 domain"/>
    <property type="match status" value="1"/>
</dbReference>
<keyword evidence="3 5" id="KW-0378">Hydrolase</keyword>
<protein>
    <submittedName>
        <fullName evidence="9">S8 family serine peptidase</fullName>
    </submittedName>
</protein>
<keyword evidence="2 5" id="KW-0645">Protease</keyword>
<dbReference type="InterPro" id="IPR022398">
    <property type="entry name" value="Peptidase_S8_His-AS"/>
</dbReference>
<feature type="active site" description="Charge relay system" evidence="5">
    <location>
        <position position="152"/>
    </location>
</feature>
<dbReference type="PROSITE" id="PS51892">
    <property type="entry name" value="SUBTILASE"/>
    <property type="match status" value="1"/>
</dbReference>
<evidence type="ECO:0000256" key="4">
    <source>
        <dbReference type="ARBA" id="ARBA00022825"/>
    </source>
</evidence>
<dbReference type="InterPro" id="IPR023827">
    <property type="entry name" value="Peptidase_S8_Asp-AS"/>
</dbReference>
<feature type="active site" description="Charge relay system" evidence="5">
    <location>
        <position position="186"/>
    </location>
</feature>
<keyword evidence="10" id="KW-1185">Reference proteome</keyword>
<dbReference type="InterPro" id="IPR050131">
    <property type="entry name" value="Peptidase_S8_subtilisin-like"/>
</dbReference>
<reference evidence="9 10" key="1">
    <citation type="submission" date="2019-12" db="EMBL/GenBank/DDBJ databases">
        <title>Comparative genomics gives insights into the taxonomy of the Azoarcus-Aromatoleum group and reveals separate origins of nif in the plant-associated Azoarcus and non-plant-associated Aromatoleum sub-groups.</title>
        <authorList>
            <person name="Lafos M."/>
            <person name="Maluk M."/>
            <person name="Batista M."/>
            <person name="Junghare M."/>
            <person name="Carmona M."/>
            <person name="Faoro H."/>
            <person name="Cruz L.M."/>
            <person name="Battistoni F."/>
            <person name="De Souza E."/>
            <person name="Pedrosa F."/>
            <person name="Chen W.-M."/>
            <person name="Poole P.S."/>
            <person name="Dixon R.A."/>
            <person name="James E.K."/>
        </authorList>
    </citation>
    <scope>NUCLEOTIDE SEQUENCE [LARGE SCALE GENOMIC DNA]</scope>
    <source>
        <strain evidence="9 10">T</strain>
    </source>
</reference>
<dbReference type="InterPro" id="IPR037045">
    <property type="entry name" value="S8pro/Inhibitor_I9_sf"/>
</dbReference>
<sequence>MRNGILAATVMCSLAGLPAGVAAQTQPGNLGVSVEVREEVRNSFIFVLRDDVPANEVARHANALAVGAGGRVTHTYTASIKGFAAKMPDEAAARMLAANPLIASYEPDAIAYAFAKPGTAAAYPCTAPQTPWGVTRVGGAGDGTGRTAWVIDTGIDFEHPDLIVDRGRSASFLLRGKTSADDGNGHGTHVAGTIGALNNGCDVVGVAAGATLVAVRVLDNSGSGSYSGVIKGIDYVAANAANGDVANMSLGGPYSALLNDAVTKASYTKDNNGNEKNVYFALAAGNESADAANYSPASANGPNIYTVSAIDGSDTLAWFSNYGNPPVDCAAPGVSIVSTKNGGGVTAFSGTSMAAPHVAGILLLGTPTSGGSIKGDRDSNPDPICHR</sequence>
<dbReference type="InterPro" id="IPR000209">
    <property type="entry name" value="Peptidase_S8/S53_dom"/>
</dbReference>
<accession>A0ABX1NKQ3</accession>
<dbReference type="Pfam" id="PF00082">
    <property type="entry name" value="Peptidase_S8"/>
    <property type="match status" value="1"/>
</dbReference>
<dbReference type="PROSITE" id="PS00136">
    <property type="entry name" value="SUBTILASE_ASP"/>
    <property type="match status" value="1"/>
</dbReference>
<keyword evidence="4 5" id="KW-0720">Serine protease</keyword>
<dbReference type="InterPro" id="IPR023828">
    <property type="entry name" value="Peptidase_S8_Ser-AS"/>
</dbReference>
<evidence type="ECO:0000256" key="3">
    <source>
        <dbReference type="ARBA" id="ARBA00022801"/>
    </source>
</evidence>
<evidence type="ECO:0000259" key="8">
    <source>
        <dbReference type="Pfam" id="PF00082"/>
    </source>
</evidence>
<evidence type="ECO:0000256" key="7">
    <source>
        <dbReference type="SAM" id="SignalP"/>
    </source>
</evidence>
<dbReference type="PANTHER" id="PTHR43806">
    <property type="entry name" value="PEPTIDASE S8"/>
    <property type="match status" value="1"/>
</dbReference>
<evidence type="ECO:0000313" key="9">
    <source>
        <dbReference type="EMBL" id="NMF99927.1"/>
    </source>
</evidence>
<dbReference type="Gene3D" id="3.30.70.80">
    <property type="entry name" value="Peptidase S8 propeptide/proteinase inhibitor I9"/>
    <property type="match status" value="1"/>
</dbReference>
<dbReference type="PROSITE" id="PS00138">
    <property type="entry name" value="SUBTILASE_SER"/>
    <property type="match status" value="1"/>
</dbReference>
<dbReference type="InterPro" id="IPR015500">
    <property type="entry name" value="Peptidase_S8_subtilisin-rel"/>
</dbReference>
<dbReference type="PRINTS" id="PR00723">
    <property type="entry name" value="SUBTILISIN"/>
</dbReference>
<keyword evidence="7" id="KW-0732">Signal</keyword>
<feature type="signal peptide" evidence="7">
    <location>
        <begin position="1"/>
        <end position="23"/>
    </location>
</feature>
<dbReference type="Proteomes" id="UP000634522">
    <property type="component" value="Unassembled WGS sequence"/>
</dbReference>
<organism evidence="9 10">
    <name type="scientific">Aromatoleum toluolicum</name>
    <dbReference type="NCBI Taxonomy" id="90060"/>
    <lineage>
        <taxon>Bacteria</taxon>
        <taxon>Pseudomonadati</taxon>
        <taxon>Pseudomonadota</taxon>
        <taxon>Betaproteobacteria</taxon>
        <taxon>Rhodocyclales</taxon>
        <taxon>Rhodocyclaceae</taxon>
        <taxon>Aromatoleum</taxon>
    </lineage>
</organism>
<dbReference type="InterPro" id="IPR036852">
    <property type="entry name" value="Peptidase_S8/S53_dom_sf"/>
</dbReference>
<feature type="active site" description="Charge relay system" evidence="5">
    <location>
        <position position="352"/>
    </location>
</feature>